<keyword evidence="4" id="KW-0393">Immunoglobulin domain</keyword>
<dbReference type="Pfam" id="PF13927">
    <property type="entry name" value="Ig_3"/>
    <property type="match status" value="2"/>
</dbReference>
<dbReference type="InterPro" id="IPR051170">
    <property type="entry name" value="Neural/epithelial_adhesion"/>
</dbReference>
<dbReference type="SMART" id="SM00409">
    <property type="entry name" value="IG"/>
    <property type="match status" value="4"/>
</dbReference>
<protein>
    <submittedName>
        <fullName evidence="5">Hemicentin-1</fullName>
    </submittedName>
</protein>
<evidence type="ECO:0000256" key="2">
    <source>
        <dbReference type="ARBA" id="ARBA00022737"/>
    </source>
</evidence>
<accession>K1S1L6</accession>
<dbReference type="EMBL" id="JH816706">
    <property type="protein sequence ID" value="EKC41156.1"/>
    <property type="molecule type" value="Genomic_DNA"/>
</dbReference>
<dbReference type="InterPro" id="IPR013783">
    <property type="entry name" value="Ig-like_fold"/>
</dbReference>
<evidence type="ECO:0000256" key="4">
    <source>
        <dbReference type="ARBA" id="ARBA00023319"/>
    </source>
</evidence>
<dbReference type="SUPFAM" id="SSF49265">
    <property type="entry name" value="Fibronectin type III"/>
    <property type="match status" value="1"/>
</dbReference>
<dbReference type="InterPro" id="IPR036179">
    <property type="entry name" value="Ig-like_dom_sf"/>
</dbReference>
<name>K1S1L6_MAGGI</name>
<reference evidence="5" key="1">
    <citation type="journal article" date="2012" name="Nature">
        <title>The oyster genome reveals stress adaptation and complexity of shell formation.</title>
        <authorList>
            <person name="Zhang G."/>
            <person name="Fang X."/>
            <person name="Guo X."/>
            <person name="Li L."/>
            <person name="Luo R."/>
            <person name="Xu F."/>
            <person name="Yang P."/>
            <person name="Zhang L."/>
            <person name="Wang X."/>
            <person name="Qi H."/>
            <person name="Xiong Z."/>
            <person name="Que H."/>
            <person name="Xie Y."/>
            <person name="Holland P.W."/>
            <person name="Paps J."/>
            <person name="Zhu Y."/>
            <person name="Wu F."/>
            <person name="Chen Y."/>
            <person name="Wang J."/>
            <person name="Peng C."/>
            <person name="Meng J."/>
            <person name="Yang L."/>
            <person name="Liu J."/>
            <person name="Wen B."/>
            <person name="Zhang N."/>
            <person name="Huang Z."/>
            <person name="Zhu Q."/>
            <person name="Feng Y."/>
            <person name="Mount A."/>
            <person name="Hedgecock D."/>
            <person name="Xu Z."/>
            <person name="Liu Y."/>
            <person name="Domazet-Loso T."/>
            <person name="Du Y."/>
            <person name="Sun X."/>
            <person name="Zhang S."/>
            <person name="Liu B."/>
            <person name="Cheng P."/>
            <person name="Jiang X."/>
            <person name="Li J."/>
            <person name="Fan D."/>
            <person name="Wang W."/>
            <person name="Fu W."/>
            <person name="Wang T."/>
            <person name="Wang B."/>
            <person name="Zhang J."/>
            <person name="Peng Z."/>
            <person name="Li Y."/>
            <person name="Li N."/>
            <person name="Wang J."/>
            <person name="Chen M."/>
            <person name="He Y."/>
            <person name="Tan F."/>
            <person name="Song X."/>
            <person name="Zheng Q."/>
            <person name="Huang R."/>
            <person name="Yang H."/>
            <person name="Du X."/>
            <person name="Chen L."/>
            <person name="Yang M."/>
            <person name="Gaffney P.M."/>
            <person name="Wang S."/>
            <person name="Luo L."/>
            <person name="She Z."/>
            <person name="Ming Y."/>
            <person name="Huang W."/>
            <person name="Zhang S."/>
            <person name="Huang B."/>
            <person name="Zhang Y."/>
            <person name="Qu T."/>
            <person name="Ni P."/>
            <person name="Miao G."/>
            <person name="Wang J."/>
            <person name="Wang Q."/>
            <person name="Steinberg C.E."/>
            <person name="Wang H."/>
            <person name="Li N."/>
            <person name="Qian L."/>
            <person name="Zhang G."/>
            <person name="Li Y."/>
            <person name="Yang H."/>
            <person name="Liu X."/>
            <person name="Wang J."/>
            <person name="Yin Y."/>
            <person name="Wang J."/>
        </authorList>
    </citation>
    <scope>NUCLEOTIDE SEQUENCE [LARGE SCALE GENOMIC DNA]</scope>
    <source>
        <strain evidence="5">05x7-T-G4-1.051#20</strain>
    </source>
</reference>
<organism evidence="5">
    <name type="scientific">Magallana gigas</name>
    <name type="common">Pacific oyster</name>
    <name type="synonym">Crassostrea gigas</name>
    <dbReference type="NCBI Taxonomy" id="29159"/>
    <lineage>
        <taxon>Eukaryota</taxon>
        <taxon>Metazoa</taxon>
        <taxon>Spiralia</taxon>
        <taxon>Lophotrochozoa</taxon>
        <taxon>Mollusca</taxon>
        <taxon>Bivalvia</taxon>
        <taxon>Autobranchia</taxon>
        <taxon>Pteriomorphia</taxon>
        <taxon>Ostreida</taxon>
        <taxon>Ostreoidea</taxon>
        <taxon>Ostreidae</taxon>
        <taxon>Magallana</taxon>
    </lineage>
</organism>
<dbReference type="SUPFAM" id="SSF48726">
    <property type="entry name" value="Immunoglobulin"/>
    <property type="match status" value="5"/>
</dbReference>
<dbReference type="CDD" id="cd00096">
    <property type="entry name" value="Ig"/>
    <property type="match status" value="1"/>
</dbReference>
<dbReference type="PROSITE" id="PS50835">
    <property type="entry name" value="IG_LIKE"/>
    <property type="match status" value="3"/>
</dbReference>
<sequence>MRRTNVCDGFQAFVWNAMAALCFIGFQSTCGMTAEGNREKVRCVVNSNAVPAPTITWYLGSRDITSKVGTDTTSITLTGNRTDNTKTLECRATNNNRPLMTASLTLNVEFYWTKVDNSGFRQNGATLRLLNIQRNSSGTYRCTAENNYSNGEKGTASQSVVVNVLYPPTFDTLSQRDVIEERNISITCTATPGNPSFTFWWTKVDNPGFIENGATIQLSNIQRNNSGTYRCTAENNYSNGKKGTDSQLTVVNVQYPPTIKTLSQQNIVERGHLSFTCKAIPGNPSSTTVYWTKVDNSGFRQNGATLELYNIQRNSYGTYRCTAENNYSNGEKGTVSQPMVVNVLYQPTIEKRSLQIVNESEEITLIRDIGSNPLSNASWYDGKQMLKTEISVKTATLTIENTMCTDTKNYTLVVSNGIGNTVTAMVDLIVNCKPMPDTMYIILGVTCTTRIEFSTTLMAYPEPFLELQYENGTKNDQMKINITEIKVNNFSIRIRQDGFEENNFGVYHLRASNNFGETTVIVNVIKQRKPDIPRNITVTCKVTGAIVQWISSFNGGSTQNFTVITLSGQDGTSIYLGLNDKGENEIHVTYQGNLKPSVTYCFFVSAKNSHGSSLSKAISCTTVKETTSSLTGVFAGGVVGALVLVTIILILVFFVHRRYTFMYKCCE</sequence>
<dbReference type="InterPro" id="IPR007110">
    <property type="entry name" value="Ig-like_dom"/>
</dbReference>
<dbReference type="PANTHER" id="PTHR12231:SF253">
    <property type="entry name" value="DPR-INTERACTING PROTEIN ETA, ISOFORM B-RELATED"/>
    <property type="match status" value="1"/>
</dbReference>
<dbReference type="InterPro" id="IPR003599">
    <property type="entry name" value="Ig_sub"/>
</dbReference>
<evidence type="ECO:0000313" key="5">
    <source>
        <dbReference type="EMBL" id="EKC41156.1"/>
    </source>
</evidence>
<dbReference type="PANTHER" id="PTHR12231">
    <property type="entry name" value="CTX-RELATED TYPE I TRANSMEMBRANE PROTEIN"/>
    <property type="match status" value="1"/>
</dbReference>
<dbReference type="InterPro" id="IPR036116">
    <property type="entry name" value="FN3_sf"/>
</dbReference>
<dbReference type="SMART" id="SM00408">
    <property type="entry name" value="IGc2"/>
    <property type="match status" value="3"/>
</dbReference>
<evidence type="ECO:0000256" key="1">
    <source>
        <dbReference type="ARBA" id="ARBA00022729"/>
    </source>
</evidence>
<dbReference type="AlphaFoldDB" id="K1S1L6"/>
<gene>
    <name evidence="5" type="ORF">CGI_10010007</name>
</gene>
<proteinExistence type="predicted"/>
<evidence type="ECO:0000256" key="3">
    <source>
        <dbReference type="ARBA" id="ARBA00023157"/>
    </source>
</evidence>
<keyword evidence="2" id="KW-0677">Repeat</keyword>
<keyword evidence="1" id="KW-0732">Signal</keyword>
<dbReference type="Gene3D" id="2.60.40.10">
    <property type="entry name" value="Immunoglobulins"/>
    <property type="match status" value="6"/>
</dbReference>
<dbReference type="HOGENOM" id="CLU_411755_0_0_1"/>
<dbReference type="PROSITE" id="PS50853">
    <property type="entry name" value="FN3"/>
    <property type="match status" value="1"/>
</dbReference>
<dbReference type="InterPro" id="IPR003961">
    <property type="entry name" value="FN3_dom"/>
</dbReference>
<keyword evidence="3" id="KW-1015">Disulfide bond</keyword>
<dbReference type="CDD" id="cd00063">
    <property type="entry name" value="FN3"/>
    <property type="match status" value="1"/>
</dbReference>
<dbReference type="InterPro" id="IPR003598">
    <property type="entry name" value="Ig_sub2"/>
</dbReference>
<dbReference type="InParanoid" id="K1S1L6"/>